<proteinExistence type="predicted"/>
<name>A0ABR9B847_9RHOO</name>
<feature type="chain" id="PRO_5045400799" evidence="1">
    <location>
        <begin position="23"/>
        <end position="311"/>
    </location>
</feature>
<organism evidence="2 3">
    <name type="scientific">Thauera sedimentorum</name>
    <dbReference type="NCBI Taxonomy" id="2767595"/>
    <lineage>
        <taxon>Bacteria</taxon>
        <taxon>Pseudomonadati</taxon>
        <taxon>Pseudomonadota</taxon>
        <taxon>Betaproteobacteria</taxon>
        <taxon>Rhodocyclales</taxon>
        <taxon>Zoogloeaceae</taxon>
        <taxon>Thauera</taxon>
    </lineage>
</organism>
<reference evidence="3" key="1">
    <citation type="submission" date="2023-07" db="EMBL/GenBank/DDBJ databases">
        <title>Thauera sp. CAU 1555 isolated from sand of Yaerae Beach.</title>
        <authorList>
            <person name="Kim W."/>
        </authorList>
    </citation>
    <scope>NUCLEOTIDE SEQUENCE [LARGE SCALE GENOMIC DNA]</scope>
    <source>
        <strain evidence="3">CAU 1555</strain>
    </source>
</reference>
<evidence type="ECO:0000256" key="1">
    <source>
        <dbReference type="SAM" id="SignalP"/>
    </source>
</evidence>
<feature type="signal peptide" evidence="1">
    <location>
        <begin position="1"/>
        <end position="22"/>
    </location>
</feature>
<evidence type="ECO:0000313" key="2">
    <source>
        <dbReference type="EMBL" id="MBD8501680.1"/>
    </source>
</evidence>
<keyword evidence="3" id="KW-1185">Reference proteome</keyword>
<evidence type="ECO:0000313" key="3">
    <source>
        <dbReference type="Proteomes" id="UP000603602"/>
    </source>
</evidence>
<dbReference type="RefSeq" id="WP_187716519.1">
    <property type="nucleotide sequence ID" value="NZ_JACTAH010000001.1"/>
</dbReference>
<keyword evidence="1" id="KW-0732">Signal</keyword>
<dbReference type="Proteomes" id="UP000603602">
    <property type="component" value="Unassembled WGS sequence"/>
</dbReference>
<comment type="caution">
    <text evidence="2">The sequence shown here is derived from an EMBL/GenBank/DDBJ whole genome shotgun (WGS) entry which is preliminary data.</text>
</comment>
<protein>
    <submittedName>
        <fullName evidence="2">Uncharacterized protein</fullName>
    </submittedName>
</protein>
<gene>
    <name evidence="2" type="ORF">IFO67_02180</name>
</gene>
<dbReference type="EMBL" id="JACYTO010000001">
    <property type="protein sequence ID" value="MBD8501680.1"/>
    <property type="molecule type" value="Genomic_DNA"/>
</dbReference>
<accession>A0ABR9B847</accession>
<sequence>MTRAMARYLVATLLCLAPAAQASDAWSPFHRSLGGSSVRVAYVHLQMEQTPRHREAGRRRIETRHEICRQGKEAARLVGEAPGPYRALPPEGVPQRPWVEDIEIYYGEGRSVTVVTSTTYWVHSGGPTARYPDRKDDCALARTTSRTIYYVDGATECKLRQREGRPDLKMSCKQVPGRAKANVAAPGIVVVVPIPQTPRGAGGQPTALPDAALPMLEGTGESRTIAGRPCRVFGTPDLTETCVATQVDPAILQVSPFHSVSGLLLQAVMIDRSYTARQVEDGIEVGDDLFRILDGNEVSAERLPLLPAGHR</sequence>